<dbReference type="GO" id="GO:0005524">
    <property type="term" value="F:ATP binding"/>
    <property type="evidence" value="ECO:0007669"/>
    <property type="project" value="UniProtKB-KW"/>
</dbReference>
<evidence type="ECO:0000259" key="9">
    <source>
        <dbReference type="PROSITE" id="PS50893"/>
    </source>
</evidence>
<keyword evidence="11" id="KW-1185">Reference proteome</keyword>
<evidence type="ECO:0000313" key="11">
    <source>
        <dbReference type="Proteomes" id="UP000309676"/>
    </source>
</evidence>
<dbReference type="InterPro" id="IPR003593">
    <property type="entry name" value="AAA+_ATPase"/>
</dbReference>
<proteinExistence type="inferred from homology"/>
<dbReference type="GO" id="GO:0015087">
    <property type="term" value="F:cobalt ion transmembrane transporter activity"/>
    <property type="evidence" value="ECO:0007669"/>
    <property type="project" value="UniProtKB-ARBA"/>
</dbReference>
<evidence type="ECO:0000256" key="7">
    <source>
        <dbReference type="ARBA" id="ARBA00022967"/>
    </source>
</evidence>
<comment type="caution">
    <text evidence="10">The sequence shown here is derived from an EMBL/GenBank/DDBJ whole genome shotgun (WGS) entry which is preliminary data.</text>
</comment>
<keyword evidence="5" id="KW-0547">Nucleotide-binding</keyword>
<dbReference type="GO" id="GO:0043190">
    <property type="term" value="C:ATP-binding cassette (ABC) transporter complex"/>
    <property type="evidence" value="ECO:0007669"/>
    <property type="project" value="TreeGrafter"/>
</dbReference>
<comment type="similarity">
    <text evidence="2">Belongs to the ABC transporter superfamily.</text>
</comment>
<organism evidence="10 11">
    <name type="scientific">Paenibacillus antri</name>
    <dbReference type="NCBI Taxonomy" id="2582848"/>
    <lineage>
        <taxon>Bacteria</taxon>
        <taxon>Bacillati</taxon>
        <taxon>Bacillota</taxon>
        <taxon>Bacilli</taxon>
        <taxon>Bacillales</taxon>
        <taxon>Paenibacillaceae</taxon>
        <taxon>Paenibacillus</taxon>
    </lineage>
</organism>
<dbReference type="GO" id="GO:0016887">
    <property type="term" value="F:ATP hydrolysis activity"/>
    <property type="evidence" value="ECO:0007669"/>
    <property type="project" value="InterPro"/>
</dbReference>
<evidence type="ECO:0000256" key="6">
    <source>
        <dbReference type="ARBA" id="ARBA00022840"/>
    </source>
</evidence>
<dbReference type="InterPro" id="IPR015856">
    <property type="entry name" value="ABC_transpr_CbiO/EcfA_su"/>
</dbReference>
<dbReference type="Pfam" id="PF00005">
    <property type="entry name" value="ABC_tran"/>
    <property type="match status" value="1"/>
</dbReference>
<dbReference type="SMART" id="SM00382">
    <property type="entry name" value="AAA"/>
    <property type="match status" value="1"/>
</dbReference>
<dbReference type="EMBL" id="VCIW01000010">
    <property type="protein sequence ID" value="TLS51323.1"/>
    <property type="molecule type" value="Genomic_DNA"/>
</dbReference>
<sequence>MSHPPILEFADVTYRYRDDRAALSGVSFAIREGRRTAIVGANGAGKSTAVFHMNGLFRPTSGEVRFKGQPLDAKRRGRMTEHVGVVFQDPDDQIVSLTVLEDVAFAPAQRGIAPAEAERLARDCLAALGIERLADRNPSDLSYGQRKTVAIAGVLAMDAEVVVFDEPMAFLDPAGKKELRRLMDDLADRGKTVVVTTHDMQLVAEWAEDVVVMKGGTCLGVMSPPELFANREMLAETNLELPPLAELASALWTGNPRDMPIRLDDMLAWLGDRLN</sequence>
<dbReference type="PROSITE" id="PS50893">
    <property type="entry name" value="ABC_TRANSPORTER_2"/>
    <property type="match status" value="1"/>
</dbReference>
<dbReference type="GO" id="GO:0042626">
    <property type="term" value="F:ATPase-coupled transmembrane transporter activity"/>
    <property type="evidence" value="ECO:0007669"/>
    <property type="project" value="TreeGrafter"/>
</dbReference>
<evidence type="ECO:0000256" key="4">
    <source>
        <dbReference type="ARBA" id="ARBA00022475"/>
    </source>
</evidence>
<dbReference type="PANTHER" id="PTHR43553:SF24">
    <property type="entry name" value="ENERGY-COUPLING FACTOR TRANSPORTER ATP-BINDING PROTEIN ECFA1"/>
    <property type="match status" value="1"/>
</dbReference>
<dbReference type="OrthoDB" id="501320at2"/>
<dbReference type="RefSeq" id="WP_138195326.1">
    <property type="nucleotide sequence ID" value="NZ_VCIW01000010.1"/>
</dbReference>
<comment type="subcellular location">
    <subcellularLocation>
        <location evidence="1">Cell membrane</location>
        <topology evidence="1">Peripheral membrane protein</topology>
    </subcellularLocation>
</comment>
<gene>
    <name evidence="10" type="ORF">FE782_16495</name>
</gene>
<dbReference type="Proteomes" id="UP000309676">
    <property type="component" value="Unassembled WGS sequence"/>
</dbReference>
<keyword evidence="3" id="KW-0813">Transport</keyword>
<evidence type="ECO:0000256" key="2">
    <source>
        <dbReference type="ARBA" id="ARBA00005417"/>
    </source>
</evidence>
<evidence type="ECO:0000256" key="8">
    <source>
        <dbReference type="ARBA" id="ARBA00023136"/>
    </source>
</evidence>
<evidence type="ECO:0000313" key="10">
    <source>
        <dbReference type="EMBL" id="TLS51323.1"/>
    </source>
</evidence>
<keyword evidence="6 10" id="KW-0067">ATP-binding</keyword>
<dbReference type="PANTHER" id="PTHR43553">
    <property type="entry name" value="HEAVY METAL TRANSPORTER"/>
    <property type="match status" value="1"/>
</dbReference>
<protein>
    <submittedName>
        <fullName evidence="10">ABC transporter ATP-binding protein</fullName>
    </submittedName>
</protein>
<dbReference type="Gene3D" id="3.40.50.300">
    <property type="entry name" value="P-loop containing nucleotide triphosphate hydrolases"/>
    <property type="match status" value="1"/>
</dbReference>
<keyword evidence="4" id="KW-1003">Cell membrane</keyword>
<keyword evidence="8" id="KW-0472">Membrane</keyword>
<dbReference type="CDD" id="cd03225">
    <property type="entry name" value="ABC_cobalt_CbiO_domain1"/>
    <property type="match status" value="1"/>
</dbReference>
<evidence type="ECO:0000256" key="5">
    <source>
        <dbReference type="ARBA" id="ARBA00022741"/>
    </source>
</evidence>
<dbReference type="SUPFAM" id="SSF52540">
    <property type="entry name" value="P-loop containing nucleoside triphosphate hydrolases"/>
    <property type="match status" value="1"/>
</dbReference>
<feature type="domain" description="ABC transporter" evidence="9">
    <location>
        <begin position="7"/>
        <end position="240"/>
    </location>
</feature>
<accession>A0A5R9GF64</accession>
<evidence type="ECO:0000256" key="3">
    <source>
        <dbReference type="ARBA" id="ARBA00022448"/>
    </source>
</evidence>
<dbReference type="FunFam" id="3.40.50.300:FF:000224">
    <property type="entry name" value="Energy-coupling factor transporter ATP-binding protein EcfA"/>
    <property type="match status" value="1"/>
</dbReference>
<dbReference type="InterPro" id="IPR003439">
    <property type="entry name" value="ABC_transporter-like_ATP-bd"/>
</dbReference>
<dbReference type="InterPro" id="IPR027417">
    <property type="entry name" value="P-loop_NTPase"/>
</dbReference>
<evidence type="ECO:0000256" key="1">
    <source>
        <dbReference type="ARBA" id="ARBA00004202"/>
    </source>
</evidence>
<name>A0A5R9GF64_9BACL</name>
<dbReference type="AlphaFoldDB" id="A0A5R9GF64"/>
<keyword evidence="7" id="KW-1278">Translocase</keyword>
<reference evidence="10 11" key="1">
    <citation type="submission" date="2019-05" db="EMBL/GenBank/DDBJ databases">
        <authorList>
            <person name="Narsing Rao M.P."/>
            <person name="Li W.J."/>
        </authorList>
    </citation>
    <scope>NUCLEOTIDE SEQUENCE [LARGE SCALE GENOMIC DNA]</scope>
    <source>
        <strain evidence="10 11">SYSU_K30003</strain>
    </source>
</reference>
<dbReference type="InterPro" id="IPR050095">
    <property type="entry name" value="ECF_ABC_transporter_ATP-bd"/>
</dbReference>